<dbReference type="PANTHER" id="PTHR12526:SF630">
    <property type="entry name" value="GLYCOSYLTRANSFERASE"/>
    <property type="match status" value="1"/>
</dbReference>
<name>A0ABY8RBU1_9FLAO</name>
<evidence type="ECO:0000313" key="3">
    <source>
        <dbReference type="Proteomes" id="UP001241656"/>
    </source>
</evidence>
<dbReference type="EMBL" id="CP124855">
    <property type="protein sequence ID" value="WHF51430.1"/>
    <property type="molecule type" value="Genomic_DNA"/>
</dbReference>
<dbReference type="Pfam" id="PF00534">
    <property type="entry name" value="Glycos_transf_1"/>
    <property type="match status" value="1"/>
</dbReference>
<feature type="domain" description="Glycosyl transferase family 1" evidence="1">
    <location>
        <begin position="215"/>
        <end position="374"/>
    </location>
</feature>
<proteinExistence type="predicted"/>
<keyword evidence="2" id="KW-0328">Glycosyltransferase</keyword>
<protein>
    <submittedName>
        <fullName evidence="2">Glycosyltransferase</fullName>
        <ecNumber evidence="2">2.4.-.-</ecNumber>
    </submittedName>
</protein>
<organism evidence="2 3">
    <name type="scientific">Chryseobacterium gotjawalense</name>
    <dbReference type="NCBI Taxonomy" id="3042315"/>
    <lineage>
        <taxon>Bacteria</taxon>
        <taxon>Pseudomonadati</taxon>
        <taxon>Bacteroidota</taxon>
        <taxon>Flavobacteriia</taxon>
        <taxon>Flavobacteriales</taxon>
        <taxon>Weeksellaceae</taxon>
        <taxon>Chryseobacterium group</taxon>
        <taxon>Chryseobacterium</taxon>
    </lineage>
</organism>
<gene>
    <name evidence="2" type="ORF">QGN23_13540</name>
</gene>
<dbReference type="CDD" id="cd03811">
    <property type="entry name" value="GT4_GT28_WabH-like"/>
    <property type="match status" value="1"/>
</dbReference>
<dbReference type="Gene3D" id="3.40.50.2000">
    <property type="entry name" value="Glycogen Phosphorylase B"/>
    <property type="match status" value="2"/>
</dbReference>
<dbReference type="GO" id="GO:0016757">
    <property type="term" value="F:glycosyltransferase activity"/>
    <property type="evidence" value="ECO:0007669"/>
    <property type="project" value="UniProtKB-KW"/>
</dbReference>
<evidence type="ECO:0000313" key="2">
    <source>
        <dbReference type="EMBL" id="WHF51430.1"/>
    </source>
</evidence>
<dbReference type="Proteomes" id="UP001241656">
    <property type="component" value="Chromosome"/>
</dbReference>
<evidence type="ECO:0000259" key="1">
    <source>
        <dbReference type="Pfam" id="PF00534"/>
    </source>
</evidence>
<reference evidence="2 3" key="1">
    <citation type="submission" date="2023-05" db="EMBL/GenBank/DDBJ databases">
        <title>Genomic insight into Chryseobacterium sp. wdc7 isolated forest soil (Gotjawal).</title>
        <authorList>
            <person name="Park S.-J."/>
        </authorList>
    </citation>
    <scope>NUCLEOTIDE SEQUENCE [LARGE SCALE GENOMIC DNA]</scope>
    <source>
        <strain evidence="3">wdc7</strain>
    </source>
</reference>
<keyword evidence="3" id="KW-1185">Reference proteome</keyword>
<keyword evidence="2" id="KW-0808">Transferase</keyword>
<dbReference type="RefSeq" id="WP_282904773.1">
    <property type="nucleotide sequence ID" value="NZ_CP124855.1"/>
</dbReference>
<dbReference type="PANTHER" id="PTHR12526">
    <property type="entry name" value="GLYCOSYLTRANSFERASE"/>
    <property type="match status" value="1"/>
</dbReference>
<sequence length="393" mass="44451">MKKKLLFVIPGLDAGGAEKSLVNLLSAMDESRFSVDLFMFSHEGLFMGQIPNWVRVIPKNAELANFQKPLFYSLLTFLKKGKLSAAKDRLFFYVKNKFIKNPGIAEQYAWKHLRSACETPTEHYDVAIGFLEKTSNYFVVDCVAAKAKIAFIHTTYSELNMDVSFDLKYFDVTKNIAVVSPDCAANFKKVFPEFADKVYVMPNIVSPRLINKLAQESPEDVYETSLVSVGRLESVKGFDMAIEAARILNEQNIAFHWSIIGEGTERGNLQNLIDRYDLQNHFTLIGLKDNPYPYIRTAKIFVQSSRYEGKSIAVDEAKILAKPIILTNFTTAKDQIENNVNGLIVGMTPDAIAAGIIKYLEDASFTEHIIANLRADYFGTEHEIEKFYQLINE</sequence>
<accession>A0ABY8RBU1</accession>
<dbReference type="SUPFAM" id="SSF53756">
    <property type="entry name" value="UDP-Glycosyltransferase/glycogen phosphorylase"/>
    <property type="match status" value="1"/>
</dbReference>
<dbReference type="InterPro" id="IPR001296">
    <property type="entry name" value="Glyco_trans_1"/>
</dbReference>
<dbReference type="EC" id="2.4.-.-" evidence="2"/>